<dbReference type="InterPro" id="IPR023091">
    <property type="entry name" value="MetalPrtase_cat_dom_sf_prd"/>
</dbReference>
<dbReference type="GO" id="GO:0008270">
    <property type="term" value="F:zinc ion binding"/>
    <property type="evidence" value="ECO:0007669"/>
    <property type="project" value="UniProtKB-UniRule"/>
</dbReference>
<dbReference type="EC" id="3.1.-.-" evidence="7"/>
<reference evidence="8" key="1">
    <citation type="submission" date="2020-02" db="EMBL/GenBank/DDBJ databases">
        <authorList>
            <person name="Meier V. D."/>
        </authorList>
    </citation>
    <scope>NUCLEOTIDE SEQUENCE</scope>
    <source>
        <strain evidence="8">AVDCRST_MAG15</strain>
    </source>
</reference>
<evidence type="ECO:0000256" key="7">
    <source>
        <dbReference type="HAMAP-Rule" id="MF_00009"/>
    </source>
</evidence>
<dbReference type="AlphaFoldDB" id="A0A6J4Q2W8"/>
<keyword evidence="7" id="KW-0698">rRNA processing</keyword>
<dbReference type="EMBL" id="CADCUU010000439">
    <property type="protein sequence ID" value="CAA9431574.1"/>
    <property type="molecule type" value="Genomic_DNA"/>
</dbReference>
<feature type="binding site" evidence="7">
    <location>
        <position position="142"/>
    </location>
    <ligand>
        <name>Zn(2+)</name>
        <dbReference type="ChEBI" id="CHEBI:29105"/>
        <note>catalytic</note>
    </ligand>
</feature>
<evidence type="ECO:0000256" key="5">
    <source>
        <dbReference type="ARBA" id="ARBA00022801"/>
    </source>
</evidence>
<gene>
    <name evidence="7" type="primary">ybeY</name>
    <name evidence="8" type="ORF">AVDCRST_MAG15-2899</name>
</gene>
<keyword evidence="6 7" id="KW-0862">Zinc</keyword>
<dbReference type="SUPFAM" id="SSF55486">
    <property type="entry name" value="Metalloproteases ('zincins'), catalytic domain"/>
    <property type="match status" value="1"/>
</dbReference>
<dbReference type="GO" id="GO:0005737">
    <property type="term" value="C:cytoplasm"/>
    <property type="evidence" value="ECO:0007669"/>
    <property type="project" value="UniProtKB-SubCell"/>
</dbReference>
<feature type="binding site" evidence="7">
    <location>
        <position position="138"/>
    </location>
    <ligand>
        <name>Zn(2+)</name>
        <dbReference type="ChEBI" id="CHEBI:29105"/>
        <note>catalytic</note>
    </ligand>
</feature>
<evidence type="ECO:0000256" key="1">
    <source>
        <dbReference type="ARBA" id="ARBA00010875"/>
    </source>
</evidence>
<feature type="binding site" evidence="7">
    <location>
        <position position="148"/>
    </location>
    <ligand>
        <name>Zn(2+)</name>
        <dbReference type="ChEBI" id="CHEBI:29105"/>
        <note>catalytic</note>
    </ligand>
</feature>
<keyword evidence="7" id="KW-0963">Cytoplasm</keyword>
<dbReference type="PANTHER" id="PTHR46986">
    <property type="entry name" value="ENDORIBONUCLEASE YBEY, CHLOROPLASTIC"/>
    <property type="match status" value="1"/>
</dbReference>
<dbReference type="PANTHER" id="PTHR46986:SF1">
    <property type="entry name" value="ENDORIBONUCLEASE YBEY, CHLOROPLASTIC"/>
    <property type="match status" value="1"/>
</dbReference>
<dbReference type="InterPro" id="IPR020549">
    <property type="entry name" value="YbeY_CS"/>
</dbReference>
<dbReference type="GO" id="GO:0004521">
    <property type="term" value="F:RNA endonuclease activity"/>
    <property type="evidence" value="ECO:0007669"/>
    <property type="project" value="UniProtKB-UniRule"/>
</dbReference>
<keyword evidence="7" id="KW-0690">Ribosome biogenesis</keyword>
<organism evidence="8">
    <name type="scientific">uncultured Rubellimicrobium sp</name>
    <dbReference type="NCBI Taxonomy" id="543078"/>
    <lineage>
        <taxon>Bacteria</taxon>
        <taxon>Pseudomonadati</taxon>
        <taxon>Pseudomonadota</taxon>
        <taxon>Alphaproteobacteria</taxon>
        <taxon>Rhodobacterales</taxon>
        <taxon>Roseobacteraceae</taxon>
        <taxon>Rubellimicrobium</taxon>
        <taxon>environmental samples</taxon>
    </lineage>
</organism>
<evidence type="ECO:0000313" key="8">
    <source>
        <dbReference type="EMBL" id="CAA9431574.1"/>
    </source>
</evidence>
<dbReference type="InterPro" id="IPR002036">
    <property type="entry name" value="YbeY"/>
</dbReference>
<proteinExistence type="inferred from homology"/>
<dbReference type="GO" id="GO:0004222">
    <property type="term" value="F:metalloendopeptidase activity"/>
    <property type="evidence" value="ECO:0007669"/>
    <property type="project" value="InterPro"/>
</dbReference>
<evidence type="ECO:0000256" key="4">
    <source>
        <dbReference type="ARBA" id="ARBA00022759"/>
    </source>
</evidence>
<keyword evidence="2 7" id="KW-0540">Nuclease</keyword>
<sequence>MAAVALPSDTPLVEALVEDSRWEDLDLESLAERAARATLDRLGLDPLAYEISLLACNDARIAELNEDFRGKPQPTNVLSWPSEERGAARAGEMPHLPAPEPPMPVGLGDVAIAYETCSREAREAGKPLADHATHLLVHGTLHLLGFDHEREGDAELMEGLETEILRGLGVADPYAAMAEGGARVTDG</sequence>
<keyword evidence="5 7" id="KW-0378">Hydrolase</keyword>
<dbReference type="NCBIfam" id="TIGR00043">
    <property type="entry name" value="rRNA maturation RNase YbeY"/>
    <property type="match status" value="1"/>
</dbReference>
<dbReference type="GO" id="GO:0006364">
    <property type="term" value="P:rRNA processing"/>
    <property type="evidence" value="ECO:0007669"/>
    <property type="project" value="UniProtKB-UniRule"/>
</dbReference>
<keyword evidence="3 7" id="KW-0479">Metal-binding</keyword>
<comment type="subcellular location">
    <subcellularLocation>
        <location evidence="7">Cytoplasm</location>
    </subcellularLocation>
</comment>
<dbReference type="Pfam" id="PF02130">
    <property type="entry name" value="YbeY"/>
    <property type="match status" value="1"/>
</dbReference>
<dbReference type="Gene3D" id="3.40.390.30">
    <property type="entry name" value="Metalloproteases ('zincins'), catalytic domain"/>
    <property type="match status" value="1"/>
</dbReference>
<dbReference type="PROSITE" id="PS01306">
    <property type="entry name" value="UPF0054"/>
    <property type="match status" value="1"/>
</dbReference>
<dbReference type="HAMAP" id="MF_00009">
    <property type="entry name" value="Endoribonucl_YbeY"/>
    <property type="match status" value="1"/>
</dbReference>
<evidence type="ECO:0000256" key="6">
    <source>
        <dbReference type="ARBA" id="ARBA00022833"/>
    </source>
</evidence>
<evidence type="ECO:0000256" key="3">
    <source>
        <dbReference type="ARBA" id="ARBA00022723"/>
    </source>
</evidence>
<name>A0A6J4Q2W8_9RHOB</name>
<comment type="cofactor">
    <cofactor evidence="7">
        <name>Zn(2+)</name>
        <dbReference type="ChEBI" id="CHEBI:29105"/>
    </cofactor>
    <text evidence="7">Binds 1 zinc ion.</text>
</comment>
<accession>A0A6J4Q2W8</accession>
<comment type="function">
    <text evidence="7">Single strand-specific metallo-endoribonuclease involved in late-stage 70S ribosome quality control and in maturation of the 3' terminus of the 16S rRNA.</text>
</comment>
<keyword evidence="4 7" id="KW-0255">Endonuclease</keyword>
<evidence type="ECO:0000256" key="2">
    <source>
        <dbReference type="ARBA" id="ARBA00022722"/>
    </source>
</evidence>
<comment type="similarity">
    <text evidence="1 7">Belongs to the endoribonuclease YbeY family.</text>
</comment>
<protein>
    <recommendedName>
        <fullName evidence="7">Endoribonuclease YbeY</fullName>
        <ecNumber evidence="7">3.1.-.-</ecNumber>
    </recommendedName>
</protein>